<dbReference type="GO" id="GO:0000701">
    <property type="term" value="F:purine-specific mismatch base pair DNA N-glycosylase activity"/>
    <property type="evidence" value="ECO:0007669"/>
    <property type="project" value="UniProtKB-EC"/>
</dbReference>
<dbReference type="GO" id="GO:0046872">
    <property type="term" value="F:metal ion binding"/>
    <property type="evidence" value="ECO:0007669"/>
    <property type="project" value="UniProtKB-KW"/>
</dbReference>
<keyword evidence="9" id="KW-0378">Hydrolase</keyword>
<dbReference type="InterPro" id="IPR008914">
    <property type="entry name" value="PEBP"/>
</dbReference>
<feature type="domain" description="HhH-GPD" evidence="15">
    <location>
        <begin position="371"/>
        <end position="544"/>
    </location>
</feature>
<keyword evidence="6" id="KW-0004">4Fe-4S</keyword>
<dbReference type="SMART" id="SM00478">
    <property type="entry name" value="ENDO3c"/>
    <property type="match status" value="1"/>
</dbReference>
<feature type="region of interest" description="Disordered" evidence="14">
    <location>
        <begin position="213"/>
        <end position="250"/>
    </location>
</feature>
<dbReference type="PANTHER" id="PTHR42944">
    <property type="entry name" value="ADENINE DNA GLYCOSYLASE"/>
    <property type="match status" value="1"/>
</dbReference>
<dbReference type="EMBL" id="JAGPXD010000002">
    <property type="protein sequence ID" value="KAH7367990.1"/>
    <property type="molecule type" value="Genomic_DNA"/>
</dbReference>
<dbReference type="EC" id="3.2.2.31" evidence="4"/>
<dbReference type="GO" id="GO:0032357">
    <property type="term" value="F:oxidized purine DNA binding"/>
    <property type="evidence" value="ECO:0007669"/>
    <property type="project" value="TreeGrafter"/>
</dbReference>
<dbReference type="Proteomes" id="UP000813385">
    <property type="component" value="Unassembled WGS sequence"/>
</dbReference>
<dbReference type="InterPro" id="IPR003265">
    <property type="entry name" value="HhH-GPD_domain"/>
</dbReference>
<protein>
    <recommendedName>
        <fullName evidence="5">Adenine DNA glycosylase</fullName>
        <ecNumber evidence="4">3.2.2.31</ecNumber>
    </recommendedName>
</protein>
<dbReference type="Pfam" id="PF14815">
    <property type="entry name" value="NUDIX_4"/>
    <property type="match status" value="1"/>
</dbReference>
<evidence type="ECO:0000256" key="6">
    <source>
        <dbReference type="ARBA" id="ARBA00022485"/>
    </source>
</evidence>
<dbReference type="GO" id="GO:0035485">
    <property type="term" value="F:adenine/guanine mispair binding"/>
    <property type="evidence" value="ECO:0007669"/>
    <property type="project" value="TreeGrafter"/>
</dbReference>
<evidence type="ECO:0000256" key="3">
    <source>
        <dbReference type="ARBA" id="ARBA00008343"/>
    </source>
</evidence>
<keyword evidence="12" id="KW-0234">DNA repair</keyword>
<evidence type="ECO:0000256" key="11">
    <source>
        <dbReference type="ARBA" id="ARBA00023014"/>
    </source>
</evidence>
<evidence type="ECO:0000256" key="10">
    <source>
        <dbReference type="ARBA" id="ARBA00023004"/>
    </source>
</evidence>
<evidence type="ECO:0000256" key="2">
    <source>
        <dbReference type="ARBA" id="ARBA00001966"/>
    </source>
</evidence>
<evidence type="ECO:0000256" key="1">
    <source>
        <dbReference type="ARBA" id="ARBA00000843"/>
    </source>
</evidence>
<dbReference type="InterPro" id="IPR029119">
    <property type="entry name" value="MutY_C"/>
</dbReference>
<organism evidence="16 17">
    <name type="scientific">Plectosphaerella cucumerina</name>
    <dbReference type="NCBI Taxonomy" id="40658"/>
    <lineage>
        <taxon>Eukaryota</taxon>
        <taxon>Fungi</taxon>
        <taxon>Dikarya</taxon>
        <taxon>Ascomycota</taxon>
        <taxon>Pezizomycotina</taxon>
        <taxon>Sordariomycetes</taxon>
        <taxon>Hypocreomycetidae</taxon>
        <taxon>Glomerellales</taxon>
        <taxon>Plectosphaerellaceae</taxon>
        <taxon>Plectosphaerella</taxon>
    </lineage>
</organism>
<dbReference type="OrthoDB" id="10248838at2759"/>
<evidence type="ECO:0000256" key="5">
    <source>
        <dbReference type="ARBA" id="ARBA00022023"/>
    </source>
</evidence>
<evidence type="ECO:0000256" key="4">
    <source>
        <dbReference type="ARBA" id="ARBA00012045"/>
    </source>
</evidence>
<dbReference type="SUPFAM" id="SSF48150">
    <property type="entry name" value="DNA-glycosylase"/>
    <property type="match status" value="1"/>
</dbReference>
<dbReference type="GO" id="GO:0051539">
    <property type="term" value="F:4 iron, 4 sulfur cluster binding"/>
    <property type="evidence" value="ECO:0007669"/>
    <property type="project" value="UniProtKB-KW"/>
</dbReference>
<dbReference type="Gene3D" id="3.90.79.10">
    <property type="entry name" value="Nucleoside Triphosphate Pyrophosphohydrolase"/>
    <property type="match status" value="1"/>
</dbReference>
<comment type="similarity">
    <text evidence="3">Belongs to the Nth/MutY family.</text>
</comment>
<dbReference type="InterPro" id="IPR003651">
    <property type="entry name" value="Endonuclease3_FeS-loop_motif"/>
</dbReference>
<dbReference type="CDD" id="cd00866">
    <property type="entry name" value="PEBP_euk"/>
    <property type="match status" value="1"/>
</dbReference>
<dbReference type="SUPFAM" id="SSF55811">
    <property type="entry name" value="Nudix"/>
    <property type="match status" value="1"/>
</dbReference>
<keyword evidence="10" id="KW-0408">Iron</keyword>
<gene>
    <name evidence="16" type="ORF">B0T11DRAFT_295710</name>
</gene>
<accession>A0A8K0TMN9</accession>
<proteinExistence type="inferred from homology"/>
<dbReference type="GO" id="GO:0006298">
    <property type="term" value="P:mismatch repair"/>
    <property type="evidence" value="ECO:0007669"/>
    <property type="project" value="TreeGrafter"/>
</dbReference>
<keyword evidence="7" id="KW-0479">Metal-binding</keyword>
<dbReference type="InterPro" id="IPR011257">
    <property type="entry name" value="DNA_glycosylase"/>
</dbReference>
<keyword evidence="8" id="KW-0227">DNA damage</keyword>
<reference evidence="16" key="1">
    <citation type="journal article" date="2021" name="Nat. Commun.">
        <title>Genetic determinants of endophytism in the Arabidopsis root mycobiome.</title>
        <authorList>
            <person name="Mesny F."/>
            <person name="Miyauchi S."/>
            <person name="Thiergart T."/>
            <person name="Pickel B."/>
            <person name="Atanasova L."/>
            <person name="Karlsson M."/>
            <person name="Huettel B."/>
            <person name="Barry K.W."/>
            <person name="Haridas S."/>
            <person name="Chen C."/>
            <person name="Bauer D."/>
            <person name="Andreopoulos W."/>
            <person name="Pangilinan J."/>
            <person name="LaButti K."/>
            <person name="Riley R."/>
            <person name="Lipzen A."/>
            <person name="Clum A."/>
            <person name="Drula E."/>
            <person name="Henrissat B."/>
            <person name="Kohler A."/>
            <person name="Grigoriev I.V."/>
            <person name="Martin F.M."/>
            <person name="Hacquard S."/>
        </authorList>
    </citation>
    <scope>NUCLEOTIDE SEQUENCE</scope>
    <source>
        <strain evidence="16">MPI-CAGE-AT-0016</strain>
    </source>
</reference>
<dbReference type="Pfam" id="PF00730">
    <property type="entry name" value="HhH-GPD"/>
    <property type="match status" value="1"/>
</dbReference>
<keyword evidence="11" id="KW-0411">Iron-sulfur</keyword>
<dbReference type="GO" id="GO:0034039">
    <property type="term" value="F:8-oxo-7,8-dihydroguanine DNA N-glycosylase activity"/>
    <property type="evidence" value="ECO:0007669"/>
    <property type="project" value="TreeGrafter"/>
</dbReference>
<dbReference type="InterPro" id="IPR015797">
    <property type="entry name" value="NUDIX_hydrolase-like_dom_sf"/>
</dbReference>
<dbReference type="GO" id="GO:0005634">
    <property type="term" value="C:nucleus"/>
    <property type="evidence" value="ECO:0007669"/>
    <property type="project" value="TreeGrafter"/>
</dbReference>
<comment type="cofactor">
    <cofactor evidence="2">
        <name>[4Fe-4S] cluster</name>
        <dbReference type="ChEBI" id="CHEBI:49883"/>
    </cofactor>
</comment>
<dbReference type="Gene3D" id="1.10.1670.10">
    <property type="entry name" value="Helix-hairpin-Helix base-excision DNA repair enzymes (C-terminal)"/>
    <property type="match status" value="1"/>
</dbReference>
<dbReference type="SMART" id="SM00525">
    <property type="entry name" value="FES"/>
    <property type="match status" value="1"/>
</dbReference>
<evidence type="ECO:0000256" key="8">
    <source>
        <dbReference type="ARBA" id="ARBA00022763"/>
    </source>
</evidence>
<comment type="caution">
    <text evidence="16">The sequence shown here is derived from an EMBL/GenBank/DDBJ whole genome shotgun (WGS) entry which is preliminary data.</text>
</comment>
<dbReference type="InterPro" id="IPR036610">
    <property type="entry name" value="PEBP-like_sf"/>
</dbReference>
<evidence type="ECO:0000259" key="15">
    <source>
        <dbReference type="SMART" id="SM00478"/>
    </source>
</evidence>
<name>A0A8K0TMN9_9PEZI</name>
<evidence type="ECO:0000256" key="9">
    <source>
        <dbReference type="ARBA" id="ARBA00022801"/>
    </source>
</evidence>
<dbReference type="Pfam" id="PF01161">
    <property type="entry name" value="PBP"/>
    <property type="match status" value="1"/>
</dbReference>
<dbReference type="Gene3D" id="1.10.340.30">
    <property type="entry name" value="Hypothetical protein, domain 2"/>
    <property type="match status" value="1"/>
</dbReference>
<comment type="catalytic activity">
    <reaction evidence="1">
        <text>Hydrolyzes free adenine bases from 7,8-dihydro-8-oxoguanine:adenine mismatched double-stranded DNA, leaving an apurinic site.</text>
        <dbReference type="EC" id="3.2.2.31"/>
    </reaction>
</comment>
<keyword evidence="13" id="KW-0326">Glycosidase</keyword>
<evidence type="ECO:0000313" key="17">
    <source>
        <dbReference type="Proteomes" id="UP000813385"/>
    </source>
</evidence>
<evidence type="ECO:0000256" key="12">
    <source>
        <dbReference type="ARBA" id="ARBA00023204"/>
    </source>
</evidence>
<evidence type="ECO:0000256" key="7">
    <source>
        <dbReference type="ARBA" id="ARBA00022723"/>
    </source>
</evidence>
<dbReference type="SUPFAM" id="SSF49777">
    <property type="entry name" value="PEBP-like"/>
    <property type="match status" value="1"/>
</dbReference>
<evidence type="ECO:0000256" key="14">
    <source>
        <dbReference type="SAM" id="MobiDB-lite"/>
    </source>
</evidence>
<dbReference type="PANTHER" id="PTHR42944:SF1">
    <property type="entry name" value="ADENINE DNA GLYCOSYLASE"/>
    <property type="match status" value="1"/>
</dbReference>
<dbReference type="FunFam" id="1.10.340.30:FF:000002">
    <property type="entry name" value="Adenine DNA glycosylase"/>
    <property type="match status" value="1"/>
</dbReference>
<dbReference type="CDD" id="cd03431">
    <property type="entry name" value="NUDIX_DNA_Glycosylase_C-MutY"/>
    <property type="match status" value="1"/>
</dbReference>
<evidence type="ECO:0000313" key="16">
    <source>
        <dbReference type="EMBL" id="KAH7367990.1"/>
    </source>
</evidence>
<dbReference type="CDD" id="cd00056">
    <property type="entry name" value="ENDO3c"/>
    <property type="match status" value="1"/>
</dbReference>
<evidence type="ECO:0000256" key="13">
    <source>
        <dbReference type="ARBA" id="ARBA00023295"/>
    </source>
</evidence>
<keyword evidence="17" id="KW-1185">Reference proteome</keyword>
<dbReference type="InterPro" id="IPR035810">
    <property type="entry name" value="PEBP_euk"/>
</dbReference>
<dbReference type="Gene3D" id="3.90.280.10">
    <property type="entry name" value="PEBP-like"/>
    <property type="match status" value="1"/>
</dbReference>
<dbReference type="InterPro" id="IPR023170">
    <property type="entry name" value="HhH_base_excis_C"/>
</dbReference>
<sequence>MSLDSHAEALKASLVKANLSPGSAVSIIPESFKPTTKLGVSFGDKGLDLGNWFRKGEVQAKPDITFKAEEGASSSASYLLILTDPDAPTPDNPQFAFWRHWVLPGLQPLSEGTVVASTKPALTEYLGPGPKDESGPHRYLFLLYREPENLDLKKEDVGGEEFVDRRSWKPAEFAEKHGLKLVAVNWMTEQLNRDATGSWFMTTSEAQKFAAQLADEAPETTSKRLLRKPKRAPISEDPSASEHEPSDGDAEVDDAILEEPAPKRQKRIAPSKGATQALHKSLFDGLNLPSPDVAHGPTRPHTVAYHRPLLLSGPSAKDARQALLTWFDSVSTTRRMPWRKAWIDPASHQDPSSLRQALERRAYEVWISEIMLQQTRVAVVIDYWNRWMAKWPTIQDLAQAHPDEVLSAWRGLGYYSRATRIHEAAKLVVADAGMNGLLPSNVTDLEKNVPGVGRYTAGAICAIVFGKAAPMVDGNVLRVLSRQLGVLGNVKSDKPTIDLMWAAADALVKAVAKDGLPDGPVPSDEPLSDRPGRWGQALMELGSTVCTPKPNCGECPISSTCRAYAEGEFLAKKVKTAKKQPVPDIEDACTMCHPLEEAADEAPPPSEAPKVSKAKQATLASFRFTRKANAEDEIPAASSRPTAKELEVIVDHARKFPLKIVKKAVREEETVVCAIRHGDRFLLHRRPEKGLLAGLWEFPSKTAPLASKKPIQKKLAVAHVGELGAGDVQATHVGTLGSVPWLFSHIKLTMHVHLFELPDDCPGVFKSTATERWATVDEVEDESMGTGMRKCWEMVKEAVA</sequence>
<dbReference type="GO" id="GO:0006285">
    <property type="term" value="P:base-excision repair, AP site formation"/>
    <property type="evidence" value="ECO:0007669"/>
    <property type="project" value="UniProtKB-ARBA"/>
</dbReference>
<dbReference type="InterPro" id="IPR044298">
    <property type="entry name" value="MIG/MutY"/>
</dbReference>
<dbReference type="AlphaFoldDB" id="A0A8K0TMN9"/>